<feature type="compositionally biased region" description="Basic and acidic residues" evidence="1">
    <location>
        <begin position="849"/>
        <end position="860"/>
    </location>
</feature>
<name>A0A232ELY1_9HYME</name>
<feature type="region of interest" description="Disordered" evidence="1">
    <location>
        <begin position="124"/>
        <end position="162"/>
    </location>
</feature>
<gene>
    <name evidence="2" type="ORF">TSAR_003766</name>
</gene>
<dbReference type="Proteomes" id="UP000215335">
    <property type="component" value="Unassembled WGS sequence"/>
</dbReference>
<evidence type="ECO:0000256" key="1">
    <source>
        <dbReference type="SAM" id="MobiDB-lite"/>
    </source>
</evidence>
<evidence type="ECO:0000313" key="3">
    <source>
        <dbReference type="Proteomes" id="UP000215335"/>
    </source>
</evidence>
<organism evidence="2 3">
    <name type="scientific">Trichomalopsis sarcophagae</name>
    <dbReference type="NCBI Taxonomy" id="543379"/>
    <lineage>
        <taxon>Eukaryota</taxon>
        <taxon>Metazoa</taxon>
        <taxon>Ecdysozoa</taxon>
        <taxon>Arthropoda</taxon>
        <taxon>Hexapoda</taxon>
        <taxon>Insecta</taxon>
        <taxon>Pterygota</taxon>
        <taxon>Neoptera</taxon>
        <taxon>Endopterygota</taxon>
        <taxon>Hymenoptera</taxon>
        <taxon>Apocrita</taxon>
        <taxon>Proctotrupomorpha</taxon>
        <taxon>Chalcidoidea</taxon>
        <taxon>Pteromalidae</taxon>
        <taxon>Pteromalinae</taxon>
        <taxon>Trichomalopsis</taxon>
    </lineage>
</organism>
<dbReference type="OrthoDB" id="8197607at2759"/>
<keyword evidence="3" id="KW-1185">Reference proteome</keyword>
<feature type="region of interest" description="Disordered" evidence="1">
    <location>
        <begin position="838"/>
        <end position="860"/>
    </location>
</feature>
<feature type="compositionally biased region" description="Polar residues" evidence="1">
    <location>
        <begin position="135"/>
        <end position="152"/>
    </location>
</feature>
<reference evidence="2 3" key="1">
    <citation type="journal article" date="2017" name="Curr. Biol.">
        <title>The Evolution of Venom by Co-option of Single-Copy Genes.</title>
        <authorList>
            <person name="Martinson E.O."/>
            <person name="Mrinalini"/>
            <person name="Kelkar Y.D."/>
            <person name="Chang C.H."/>
            <person name="Werren J.H."/>
        </authorList>
    </citation>
    <scope>NUCLEOTIDE SEQUENCE [LARGE SCALE GENOMIC DNA]</scope>
    <source>
        <strain evidence="2 3">Alberta</strain>
        <tissue evidence="2">Whole body</tissue>
    </source>
</reference>
<dbReference type="EMBL" id="NNAY01003496">
    <property type="protein sequence ID" value="OXU19328.1"/>
    <property type="molecule type" value="Genomic_DNA"/>
</dbReference>
<sequence>MAQRDAMLLWRHHCYGYAAVVILKPPKQRQPLQCVATNPPSSENSPTIKIKRRVSFAKNKRIREFCNEAEQGTVWDNTYEEHDLSNPKNNSNDHPVVISVPCHDKENFPVQLFLKSDELDCKEVPQNIPTEDGDNLSQSDMEMDSSINNSRPTRIEEQHSENQYENETIYCDDGMDMTNYMPSEIIPCQRHDNDGMENHLPGPQNGIQNTSMEITRNLPSAYSNNDTHLLASNSTDLTQAISALLSSGCVKKLNNPTNLEAPNAEPSKSTMDCSNTAAMEFTSVLPSSTWIRPNSRCQNDDRTENLTKTMEFTMAVPCSMQKAENADKSNGISEKTNIFTNRSMEMTEIVSIFDKIRQIENNLQPCTNSTVQEKTKIFVNNSMEMTEAVPTLDKIRPLDNNRQLLNNVTSQEKTKIFIDNSMEMTEAVPILDKIRQSDDNTLPLSGVTSQEKTKIFMNNSMEMTEAVPIKNIVHRLDENMQLSIKLTTQEQTKIFPNNSMEMTEAVPISNKFHEVSRSEQPITNSTVDEKTKIFSNKSMEITEAISVYKNANIQTANEKTKLFSNHSMEITEAVPVRQFPTVLERQTHLTPHEKTKVFINNSMETTELIPGHVESRRCVLLTDKSLHDITENKTKIFVNKSMEITQAIASGDKPSNYSKNVLDQEGLEKTTIGLNMSMEMTEAVPFCNTIPSNIGPLHNNFQEKTNIFFNKSMDISETVPILSKIHSAIGVTEVETRQLLSEKTKLFSNTSMEMTEAITANKKYPDDEEQKQNKSRIFANKSIDISETIPIGHPNTYAEQMASESLKEGTNTSRSDVIKTSNVIPIYHDSYEYEGNTNEVQSKSNKRYRQFDSEPTNERKKISPNIRLETKPTQHGQEVEKTKVFLNKSMDISEKIPIQGTANTNIDQYHNPSAITQEKTKIYHNGSMDMTEVISTHTKAYEPNNLLKENLNNDRRERFPNKSMDITENIPVQQIGFPILETKKMFDYIAQDRRNNFMNISETIPVKQNAPSFSGIPTDNMDVTETVASNKSNFQSIPQRRDVPDEATQIFSNASMEFTSQISTLPNVTKMQPSVAGNNQNDNLTKVLQDATMEFTELPTSFPGISNNSKPFNQSDFGASSNNVNVVQGSINASSNFHKRSNYDISDRFSTRDESFHRITSDELNTLCASMNLPTQKYSRDESVNTQTNFIPSCNDVNVLRDSLQKNSMFQVPDQFNAENNSRVSNCSKNIKESSLTQVRREGTINMDLSVINKNEADKSTAIENYFNKSVTAPVTNMDKTAEISIDLLEQQQIHRGSDQVKNQNNVFVEESPTHPMNESVTVQNAANVSNKNIRNVCNAPNNCEEAFTQYIEPEKSQNSQVQIYHDTSMESVTNPLTLLTDARSNKTNVPVANRNENETCAQITSENSLTRLPSDNTDLLIATMGIKTKLTYPLIINDKTTITISNKSFTSKSYSMGTEEENCIETNKTYVVDENIINPRESSKLISEEVQNEEKKIKISMAEDDKECDSSAKETYQAGVEIDIFSEKFSEELDEIQPPSFLDSDSMQDDDLSDQLERLSSGNRLDSILSDSNEKCVTPDEAELKDISFNDTLESSKHFEAEKQKRLSSCDSDYSFKNKSNEISSPKKDCVHLPFTPVNNESKKDLIEEPISPFLSLTENLKTEEMRDDCIWAIRAMKPNIIAIDFISKSFVVILRLNEMETINCIRDVEKIEFVSRIRADSKNVLLKIVHRLLLLKLNPDEMIQKCKMYEDILPMLQYISKEVVFFMNFMFDLERLSAMNLITIDIERITFMVSSRKSNIILKVLLKLKLFDEIGPNDIDLTCVLGDIRKNDIKQLIVNIKKDYKFLSRYITDVKDYITLMENHV</sequence>
<accession>A0A232ELY1</accession>
<comment type="caution">
    <text evidence="2">The sequence shown here is derived from an EMBL/GenBank/DDBJ whole genome shotgun (WGS) entry which is preliminary data.</text>
</comment>
<dbReference type="CDD" id="cd21853">
    <property type="entry name" value="KNL1_NTD"/>
    <property type="match status" value="1"/>
</dbReference>
<feature type="compositionally biased region" description="Basic and acidic residues" evidence="1">
    <location>
        <begin position="153"/>
        <end position="162"/>
    </location>
</feature>
<dbReference type="STRING" id="543379.A0A232ELY1"/>
<evidence type="ECO:0000313" key="2">
    <source>
        <dbReference type="EMBL" id="OXU19328.1"/>
    </source>
</evidence>
<protein>
    <submittedName>
        <fullName evidence="2">Uncharacterized protein</fullName>
    </submittedName>
</protein>
<proteinExistence type="predicted"/>